<dbReference type="AlphaFoldDB" id="A0A8J3E0C4"/>
<protein>
    <submittedName>
        <fullName evidence="2">Uncharacterized protein</fullName>
    </submittedName>
</protein>
<organism evidence="2 3">
    <name type="scientific">Aliidongia dinghuensis</name>
    <dbReference type="NCBI Taxonomy" id="1867774"/>
    <lineage>
        <taxon>Bacteria</taxon>
        <taxon>Pseudomonadati</taxon>
        <taxon>Pseudomonadota</taxon>
        <taxon>Alphaproteobacteria</taxon>
        <taxon>Rhodospirillales</taxon>
        <taxon>Dongiaceae</taxon>
        <taxon>Aliidongia</taxon>
    </lineage>
</organism>
<dbReference type="Proteomes" id="UP000646365">
    <property type="component" value="Unassembled WGS sequence"/>
</dbReference>
<feature type="chain" id="PRO_5035269637" evidence="1">
    <location>
        <begin position="26"/>
        <end position="90"/>
    </location>
</feature>
<evidence type="ECO:0000256" key="1">
    <source>
        <dbReference type="SAM" id="SignalP"/>
    </source>
</evidence>
<reference evidence="2" key="2">
    <citation type="submission" date="2020-09" db="EMBL/GenBank/DDBJ databases">
        <authorList>
            <person name="Sun Q."/>
            <person name="Zhou Y."/>
        </authorList>
    </citation>
    <scope>NUCLEOTIDE SEQUENCE</scope>
    <source>
        <strain evidence="2">CGMCC 1.15725</strain>
    </source>
</reference>
<accession>A0A8J3E0C4</accession>
<dbReference type="RefSeq" id="WP_189041645.1">
    <property type="nucleotide sequence ID" value="NZ_BMJQ01000001.1"/>
</dbReference>
<comment type="caution">
    <text evidence="2">The sequence shown here is derived from an EMBL/GenBank/DDBJ whole genome shotgun (WGS) entry which is preliminary data.</text>
</comment>
<evidence type="ECO:0000313" key="2">
    <source>
        <dbReference type="EMBL" id="GGF00567.1"/>
    </source>
</evidence>
<keyword evidence="1" id="KW-0732">Signal</keyword>
<keyword evidence="3" id="KW-1185">Reference proteome</keyword>
<feature type="signal peptide" evidence="1">
    <location>
        <begin position="1"/>
        <end position="25"/>
    </location>
</feature>
<name>A0A8J3E0C4_9PROT</name>
<sequence length="90" mass="9870">MVRAFFARVLVGFLLITAAPAPLTAAQLAQFPTEQQAQQHCPDDYIVWLNLPSGIYHYKGQRWYGATKNGAFVCKAEADAAGDRASRNGQ</sequence>
<evidence type="ECO:0000313" key="3">
    <source>
        <dbReference type="Proteomes" id="UP000646365"/>
    </source>
</evidence>
<proteinExistence type="predicted"/>
<dbReference type="EMBL" id="BMJQ01000001">
    <property type="protein sequence ID" value="GGF00567.1"/>
    <property type="molecule type" value="Genomic_DNA"/>
</dbReference>
<gene>
    <name evidence="2" type="ORF">GCM10011611_02700</name>
</gene>
<reference evidence="2" key="1">
    <citation type="journal article" date="2014" name="Int. J. Syst. Evol. Microbiol.">
        <title>Complete genome sequence of Corynebacterium casei LMG S-19264T (=DSM 44701T), isolated from a smear-ripened cheese.</title>
        <authorList>
            <consortium name="US DOE Joint Genome Institute (JGI-PGF)"/>
            <person name="Walter F."/>
            <person name="Albersmeier A."/>
            <person name="Kalinowski J."/>
            <person name="Ruckert C."/>
        </authorList>
    </citation>
    <scope>NUCLEOTIDE SEQUENCE</scope>
    <source>
        <strain evidence="2">CGMCC 1.15725</strain>
    </source>
</reference>